<feature type="chain" id="PRO_5020608910" evidence="2">
    <location>
        <begin position="24"/>
        <end position="230"/>
    </location>
</feature>
<proteinExistence type="predicted"/>
<dbReference type="EMBL" id="SRXU01000001">
    <property type="protein sequence ID" value="TGX46360.1"/>
    <property type="molecule type" value="Genomic_DNA"/>
</dbReference>
<evidence type="ECO:0000313" key="3">
    <source>
        <dbReference type="EMBL" id="TGX46360.1"/>
    </source>
</evidence>
<reference evidence="3 4" key="1">
    <citation type="submission" date="2019-04" db="EMBL/GenBank/DDBJ databases">
        <title>Sphingomonas psychrotolerans sp. nov., isolated from soil in the Tianshan Mountains, Xinjiang, China.</title>
        <authorList>
            <person name="Luo Y."/>
            <person name="Sheng H."/>
        </authorList>
    </citation>
    <scope>NUCLEOTIDE SEQUENCE [LARGE SCALE GENOMIC DNA]</scope>
    <source>
        <strain evidence="3 4">KIS18-15</strain>
    </source>
</reference>
<name>A0A4S1WVS2_9SPHN</name>
<protein>
    <submittedName>
        <fullName evidence="3">Uncharacterized protein</fullName>
    </submittedName>
</protein>
<dbReference type="Proteomes" id="UP000309848">
    <property type="component" value="Unassembled WGS sequence"/>
</dbReference>
<dbReference type="RefSeq" id="WP_135982972.1">
    <property type="nucleotide sequence ID" value="NZ_JAASQM010000001.1"/>
</dbReference>
<feature type="compositionally biased region" description="Low complexity" evidence="1">
    <location>
        <begin position="49"/>
        <end position="61"/>
    </location>
</feature>
<feature type="signal peptide" evidence="2">
    <location>
        <begin position="1"/>
        <end position="23"/>
    </location>
</feature>
<feature type="compositionally biased region" description="Low complexity" evidence="1">
    <location>
        <begin position="77"/>
        <end position="101"/>
    </location>
</feature>
<sequence length="230" mass="25112">MRHVLWAMAIAPAFLVNPQPACAQGFLKRLAERAVEKAEERVERIVEDPGTGSTAPASSGGDVRGRGREAAPAAVMTPRAVRGGPPRAAPATTEAAPTRAPRYTDDIAKPSDAEALRIAYNLFGEVRCNDCEGGIDFDGRPKYAYDQFSGQYEERARRAGSWQVGHVHRWQGKAAAGTLTVLTEETIDGFRCRRLKYQLVKGKASAARPSLICWGLANRSSSTENWHEIY</sequence>
<accession>A0A4S1WVS2</accession>
<keyword evidence="2" id="KW-0732">Signal</keyword>
<organism evidence="3 4">
    <name type="scientific">Sphingomonas naasensis</name>
    <dbReference type="NCBI Taxonomy" id="1344951"/>
    <lineage>
        <taxon>Bacteria</taxon>
        <taxon>Pseudomonadati</taxon>
        <taxon>Pseudomonadota</taxon>
        <taxon>Alphaproteobacteria</taxon>
        <taxon>Sphingomonadales</taxon>
        <taxon>Sphingomonadaceae</taxon>
        <taxon>Sphingomonas</taxon>
    </lineage>
</organism>
<dbReference type="AlphaFoldDB" id="A0A4S1WVS2"/>
<comment type="caution">
    <text evidence="3">The sequence shown here is derived from an EMBL/GenBank/DDBJ whole genome shotgun (WGS) entry which is preliminary data.</text>
</comment>
<evidence type="ECO:0000313" key="4">
    <source>
        <dbReference type="Proteomes" id="UP000309848"/>
    </source>
</evidence>
<gene>
    <name evidence="3" type="ORF">E5A74_04200</name>
</gene>
<feature type="region of interest" description="Disordered" evidence="1">
    <location>
        <begin position="42"/>
        <end position="105"/>
    </location>
</feature>
<keyword evidence="4" id="KW-1185">Reference proteome</keyword>
<evidence type="ECO:0000256" key="2">
    <source>
        <dbReference type="SAM" id="SignalP"/>
    </source>
</evidence>
<evidence type="ECO:0000256" key="1">
    <source>
        <dbReference type="SAM" id="MobiDB-lite"/>
    </source>
</evidence>
<dbReference type="OrthoDB" id="7452571at2"/>